<feature type="site" description="Catalytically relevant" evidence="6">
    <location>
        <position position="215"/>
    </location>
</feature>
<dbReference type="SUPFAM" id="SSF53697">
    <property type="entry name" value="SIS domain"/>
    <property type="match status" value="1"/>
</dbReference>
<feature type="binding site" evidence="5">
    <location>
        <position position="104"/>
    </location>
    <ligand>
        <name>Zn(2+)</name>
        <dbReference type="ChEBI" id="CHEBI:29105"/>
    </ligand>
</feature>
<dbReference type="GO" id="GO:1901135">
    <property type="term" value="P:carbohydrate derivative metabolic process"/>
    <property type="evidence" value="ECO:0007669"/>
    <property type="project" value="InterPro"/>
</dbReference>
<dbReference type="CDD" id="cd05014">
    <property type="entry name" value="SIS_Kpsf"/>
    <property type="match status" value="1"/>
</dbReference>
<keyword evidence="3 7" id="KW-0129">CBS domain</keyword>
<dbReference type="InterPro" id="IPR046348">
    <property type="entry name" value="SIS_dom_sf"/>
</dbReference>
<keyword evidence="11" id="KW-1185">Reference proteome</keyword>
<dbReference type="InterPro" id="IPR046342">
    <property type="entry name" value="CBS_dom_sf"/>
</dbReference>
<gene>
    <name evidence="10" type="ORF">H0I76_15270</name>
</gene>
<evidence type="ECO:0000256" key="5">
    <source>
        <dbReference type="PIRSR" id="PIRSR004692-2"/>
    </source>
</evidence>
<evidence type="ECO:0000256" key="3">
    <source>
        <dbReference type="ARBA" id="ARBA00023122"/>
    </source>
</evidence>
<feature type="site" description="Catalytically relevant" evidence="6">
    <location>
        <position position="174"/>
    </location>
</feature>
<evidence type="ECO:0000256" key="7">
    <source>
        <dbReference type="PROSITE-ProRule" id="PRU00703"/>
    </source>
</evidence>
<dbReference type="PROSITE" id="PS51371">
    <property type="entry name" value="CBS"/>
    <property type="match status" value="2"/>
</dbReference>
<feature type="site" description="Catalytically relevant" evidence="6">
    <location>
        <position position="81"/>
    </location>
</feature>
<dbReference type="Pfam" id="PF00571">
    <property type="entry name" value="CBS"/>
    <property type="match status" value="2"/>
</dbReference>
<name>A0A8J7M934_9RHOB</name>
<protein>
    <submittedName>
        <fullName evidence="10">KpsF/GutQ family sugar-phosphate isomerase</fullName>
    </submittedName>
</protein>
<evidence type="ECO:0000256" key="4">
    <source>
        <dbReference type="PIRNR" id="PIRNR004692"/>
    </source>
</evidence>
<feature type="domain" description="CBS" evidence="8">
    <location>
        <begin position="231"/>
        <end position="293"/>
    </location>
</feature>
<dbReference type="Proteomes" id="UP000655420">
    <property type="component" value="Unassembled WGS sequence"/>
</dbReference>
<dbReference type="Gene3D" id="3.40.50.10490">
    <property type="entry name" value="Glucose-6-phosphate isomerase like protein, domain 1"/>
    <property type="match status" value="1"/>
</dbReference>
<keyword evidence="2" id="KW-0677">Repeat</keyword>
<keyword evidence="5" id="KW-0862">Zinc</keyword>
<evidence type="ECO:0000256" key="6">
    <source>
        <dbReference type="PIRSR" id="PIRSR004692-3"/>
    </source>
</evidence>
<keyword evidence="5" id="KW-0479">Metal-binding</keyword>
<feature type="domain" description="SIS" evidence="9">
    <location>
        <begin position="63"/>
        <end position="206"/>
    </location>
</feature>
<dbReference type="NCBIfam" id="TIGR00393">
    <property type="entry name" value="kpsF"/>
    <property type="match status" value="1"/>
</dbReference>
<dbReference type="GO" id="GO:0046872">
    <property type="term" value="F:metal ion binding"/>
    <property type="evidence" value="ECO:0007669"/>
    <property type="project" value="UniProtKB-KW"/>
</dbReference>
<dbReference type="InterPro" id="IPR035474">
    <property type="entry name" value="SIS_Kpsf"/>
</dbReference>
<dbReference type="GO" id="GO:0097367">
    <property type="term" value="F:carbohydrate derivative binding"/>
    <property type="evidence" value="ECO:0007669"/>
    <property type="project" value="InterPro"/>
</dbReference>
<dbReference type="PIRSF" id="PIRSF004692">
    <property type="entry name" value="KdsD_KpsF"/>
    <property type="match status" value="1"/>
</dbReference>
<evidence type="ECO:0000313" key="10">
    <source>
        <dbReference type="EMBL" id="MBK0400559.1"/>
    </source>
</evidence>
<dbReference type="PANTHER" id="PTHR42745:SF1">
    <property type="entry name" value="ARABINOSE 5-PHOSPHATE ISOMERASE KDSD"/>
    <property type="match status" value="1"/>
</dbReference>
<dbReference type="PROSITE" id="PS51464">
    <property type="entry name" value="SIS"/>
    <property type="match status" value="1"/>
</dbReference>
<evidence type="ECO:0000256" key="1">
    <source>
        <dbReference type="ARBA" id="ARBA00008165"/>
    </source>
</evidence>
<dbReference type="PANTHER" id="PTHR42745">
    <property type="match status" value="1"/>
</dbReference>
<dbReference type="SMART" id="SM00116">
    <property type="entry name" value="CBS"/>
    <property type="match status" value="2"/>
</dbReference>
<dbReference type="SUPFAM" id="SSF54631">
    <property type="entry name" value="CBS-domain pair"/>
    <property type="match status" value="1"/>
</dbReference>
<dbReference type="InterPro" id="IPR001347">
    <property type="entry name" value="SIS_dom"/>
</dbReference>
<evidence type="ECO:0000259" key="9">
    <source>
        <dbReference type="PROSITE" id="PS51464"/>
    </source>
</evidence>
<evidence type="ECO:0000256" key="2">
    <source>
        <dbReference type="ARBA" id="ARBA00022737"/>
    </source>
</evidence>
<organism evidence="10 11">
    <name type="scientific">Thermohalobaculum xanthum</name>
    <dbReference type="NCBI Taxonomy" id="2753746"/>
    <lineage>
        <taxon>Bacteria</taxon>
        <taxon>Pseudomonadati</taxon>
        <taxon>Pseudomonadota</taxon>
        <taxon>Alphaproteobacteria</taxon>
        <taxon>Rhodobacterales</taxon>
        <taxon>Paracoccaceae</taxon>
        <taxon>Thermohalobaculum</taxon>
    </lineage>
</organism>
<dbReference type="EMBL" id="JAEHHL010000009">
    <property type="protein sequence ID" value="MBK0400559.1"/>
    <property type="molecule type" value="Genomic_DNA"/>
</dbReference>
<dbReference type="InterPro" id="IPR000644">
    <property type="entry name" value="CBS_dom"/>
</dbReference>
<dbReference type="GO" id="GO:0005975">
    <property type="term" value="P:carbohydrate metabolic process"/>
    <property type="evidence" value="ECO:0007669"/>
    <property type="project" value="InterPro"/>
</dbReference>
<feature type="domain" description="CBS" evidence="8">
    <location>
        <begin position="295"/>
        <end position="350"/>
    </location>
</feature>
<comment type="similarity">
    <text evidence="1 4">Belongs to the SIS family. GutQ/KpsF subfamily.</text>
</comment>
<accession>A0A8J7M934</accession>
<evidence type="ECO:0000313" key="11">
    <source>
        <dbReference type="Proteomes" id="UP000655420"/>
    </source>
</evidence>
<sequence length="350" mass="36704">MPPSRPRGKGVPVTLAETHQGEALAEAEAARARAIETGRRVLATEAEALALYSGTLDDSFADAVDLIMSIEGRVICSGMGKSGHVARKIAATLASTGTPAQFVHPAEASHGDLGMVTQKDVALVLSNSGETRELADIVAHTRRFSIPLIGVASRPGSALLRAADIALVLPQAREACSVGLAPTTSTTLTMALGDALAVALMERREFTPERFAMFHPGGKLGAQLVKVSDVMAKAEALPLIAETTPMTEALLVMTQKGYGVAGTVDAAGRLTGIITDGDLRRKMEGLLERRADEVSTPMPLTIRPDQLAQEALALMNKRKITCLFVCETPPPAAPVGIIHVHDCLRAGVDG</sequence>
<dbReference type="AlphaFoldDB" id="A0A8J7M934"/>
<comment type="caution">
    <text evidence="10">The sequence shown here is derived from an EMBL/GenBank/DDBJ whole genome shotgun (WGS) entry which is preliminary data.</text>
</comment>
<dbReference type="FunFam" id="3.40.50.10490:FF:000011">
    <property type="entry name" value="Arabinose 5-phosphate isomerase"/>
    <property type="match status" value="1"/>
</dbReference>
<dbReference type="Gene3D" id="3.10.580.10">
    <property type="entry name" value="CBS-domain"/>
    <property type="match status" value="1"/>
</dbReference>
<dbReference type="GO" id="GO:0019146">
    <property type="term" value="F:arabinose-5-phosphate isomerase activity"/>
    <property type="evidence" value="ECO:0007669"/>
    <property type="project" value="UniProtKB-ARBA"/>
</dbReference>
<keyword evidence="10" id="KW-0413">Isomerase</keyword>
<dbReference type="InterPro" id="IPR004800">
    <property type="entry name" value="KdsD/KpsF-type"/>
</dbReference>
<evidence type="ECO:0000259" key="8">
    <source>
        <dbReference type="PROSITE" id="PS51371"/>
    </source>
</evidence>
<dbReference type="Pfam" id="PF01380">
    <property type="entry name" value="SIS"/>
    <property type="match status" value="1"/>
</dbReference>
<proteinExistence type="inferred from homology"/>
<reference evidence="10" key="1">
    <citation type="submission" date="2020-12" db="EMBL/GenBank/DDBJ databases">
        <title>Bacterial taxonomy.</title>
        <authorList>
            <person name="Pan X."/>
        </authorList>
    </citation>
    <scope>NUCLEOTIDE SEQUENCE</scope>
    <source>
        <strain evidence="10">M0105</strain>
    </source>
</reference>
<dbReference type="CDD" id="cd04604">
    <property type="entry name" value="CBS_pair_SIS_assoc"/>
    <property type="match status" value="1"/>
</dbReference>
<dbReference type="InterPro" id="IPR050986">
    <property type="entry name" value="GutQ/KpsF_isomerases"/>
</dbReference>
<feature type="site" description="Catalytically relevant" evidence="6">
    <location>
        <position position="133"/>
    </location>
</feature>